<comment type="similarity">
    <text evidence="9">Belongs to the G-protein coupled receptor 1 family.</text>
</comment>
<evidence type="ECO:0000256" key="9">
    <source>
        <dbReference type="RuleBase" id="RU000688"/>
    </source>
</evidence>
<comment type="caution">
    <text evidence="13">The sequence shown here is derived from an EMBL/GenBank/DDBJ whole genome shotgun (WGS) entry which is preliminary data.</text>
</comment>
<feature type="region of interest" description="Disordered" evidence="10">
    <location>
        <begin position="614"/>
        <end position="691"/>
    </location>
</feature>
<evidence type="ECO:0000256" key="4">
    <source>
        <dbReference type="ARBA" id="ARBA00022989"/>
    </source>
</evidence>
<accession>A0A811JR90</accession>
<evidence type="ECO:0000256" key="10">
    <source>
        <dbReference type="SAM" id="MobiDB-lite"/>
    </source>
</evidence>
<evidence type="ECO:0000256" key="7">
    <source>
        <dbReference type="ARBA" id="ARBA00023170"/>
    </source>
</evidence>
<name>A0A811JR90_9BILA</name>
<dbReference type="EMBL" id="CAJFDH010000001">
    <property type="protein sequence ID" value="CAD5205767.1"/>
    <property type="molecule type" value="Genomic_DNA"/>
</dbReference>
<feature type="region of interest" description="Disordered" evidence="10">
    <location>
        <begin position="553"/>
        <end position="572"/>
    </location>
</feature>
<sequence length="741" mass="84636">MGAVYLISRKWVFGRVLCRIWVAADVTFCTCSVVTICIISADRYLAVTRPLRYKSLVTKFKVIGIMISIWTFSSLILLTTVKWETNKCADEYVCYAGNEIRYLAHSVVFAFFIPASVTLTLYWRIYKLARNRQKALDRGFLMILGHNMNFLTNTLSQNTTLRVHFGNNNGMVEHQRRVLRTHERIAKTLDYQCKGCVPTIAIDIASWLGYCNSMINPIIYSFTVKDFKRSALRLILPIWQFVFHCLPVKILPKPPDRIARVSRSGQKAKNRRNFEPKNRVGRNGVSNVSNGRAKQLMSEATFNKTTIPSEQVQTIDKEERRSSNSSDNDELLNIASVDDFTDPSILTDPTTTNSESFCIEKNFRWAKRKRNSSCKEPLTMPVSRHHMNTTRSTPTKLSEWLEKTRRARKAEETNAQNGGNINSWNSVKLTARMRRHWAFGQKKCSHSMEANDGDSKGTPDIEDLKKSLKAIDGKSEIVIGQRYDSNSTLTPNTPKSNNIEYRGSQKEDLRVNNDPTTFGNQESSNDHKITNFPNSEDHSSSSNTQNLQNQNSIFENNSNTSSNRRGTLNKSTSIDHSYGLAETPLLSYRPVECRGAAQIIRGSFTRKMKTHTSNYDQEHGYNNENSYANNTHYGNSYDKDRYDQDNHGKLYNNDHAGYRGQESDNEDYVEDPQTPKASDEEHPEDPCTPKASHYRLYNNIRRTDYANFGKNDNLTPLLNSDAVKGSVESVRIYMLTEEEDV</sequence>
<dbReference type="PROSITE" id="PS50262">
    <property type="entry name" value="G_PROTEIN_RECEP_F1_2"/>
    <property type="match status" value="1"/>
</dbReference>
<feature type="region of interest" description="Disordered" evidence="10">
    <location>
        <begin position="259"/>
        <end position="290"/>
    </location>
</feature>
<dbReference type="OrthoDB" id="5977853at2759"/>
<gene>
    <name evidence="13" type="ORF">BOKJ2_LOCUS451</name>
</gene>
<evidence type="ECO:0000256" key="11">
    <source>
        <dbReference type="SAM" id="Phobius"/>
    </source>
</evidence>
<dbReference type="GO" id="GO:0007200">
    <property type="term" value="P:phospholipase C-activating G protein-coupled receptor signaling pathway"/>
    <property type="evidence" value="ECO:0007669"/>
    <property type="project" value="TreeGrafter"/>
</dbReference>
<dbReference type="Pfam" id="PF00001">
    <property type="entry name" value="7tm_1"/>
    <property type="match status" value="1"/>
</dbReference>
<feature type="transmembrane region" description="Helical" evidence="11">
    <location>
        <begin position="20"/>
        <end position="41"/>
    </location>
</feature>
<feature type="region of interest" description="Disordered" evidence="10">
    <location>
        <begin position="303"/>
        <end position="331"/>
    </location>
</feature>
<dbReference type="InterPro" id="IPR000276">
    <property type="entry name" value="GPCR_Rhodpsn"/>
</dbReference>
<evidence type="ECO:0000259" key="12">
    <source>
        <dbReference type="PROSITE" id="PS50262"/>
    </source>
</evidence>
<dbReference type="GO" id="GO:0007204">
    <property type="term" value="P:positive regulation of cytosolic calcium ion concentration"/>
    <property type="evidence" value="ECO:0007669"/>
    <property type="project" value="TreeGrafter"/>
</dbReference>
<keyword evidence="4 11" id="KW-1133">Transmembrane helix</keyword>
<comment type="subcellular location">
    <subcellularLocation>
        <location evidence="1">Cell membrane</location>
        <topology evidence="1">Multi-pass membrane protein</topology>
    </subcellularLocation>
</comment>
<keyword evidence="5 9" id="KW-0297">G-protein coupled receptor</keyword>
<dbReference type="Gene3D" id="1.20.1070.10">
    <property type="entry name" value="Rhodopsin 7-helix transmembrane proteins"/>
    <property type="match status" value="1"/>
</dbReference>
<dbReference type="AlphaFoldDB" id="A0A811JR90"/>
<feature type="compositionally biased region" description="Basic and acidic residues" evidence="10">
    <location>
        <begin position="637"/>
        <end position="648"/>
    </location>
</feature>
<dbReference type="GO" id="GO:0071880">
    <property type="term" value="P:adenylate cyclase-activating adrenergic receptor signaling pathway"/>
    <property type="evidence" value="ECO:0007669"/>
    <property type="project" value="TreeGrafter"/>
</dbReference>
<evidence type="ECO:0000256" key="2">
    <source>
        <dbReference type="ARBA" id="ARBA00022475"/>
    </source>
</evidence>
<evidence type="ECO:0000313" key="14">
    <source>
        <dbReference type="Proteomes" id="UP000614601"/>
    </source>
</evidence>
<keyword evidence="6 11" id="KW-0472">Membrane</keyword>
<dbReference type="CDD" id="cd14967">
    <property type="entry name" value="7tmA_amine_R-like"/>
    <property type="match status" value="1"/>
</dbReference>
<feature type="transmembrane region" description="Helical" evidence="11">
    <location>
        <begin position="103"/>
        <end position="123"/>
    </location>
</feature>
<dbReference type="EMBL" id="CAJFCW020000001">
    <property type="protein sequence ID" value="CAG9079126.1"/>
    <property type="molecule type" value="Genomic_DNA"/>
</dbReference>
<keyword evidence="2" id="KW-1003">Cell membrane</keyword>
<reference evidence="13" key="1">
    <citation type="submission" date="2020-09" db="EMBL/GenBank/DDBJ databases">
        <authorList>
            <person name="Kikuchi T."/>
        </authorList>
    </citation>
    <scope>NUCLEOTIDE SEQUENCE</scope>
    <source>
        <strain evidence="13">SH1</strain>
    </source>
</reference>
<evidence type="ECO:0000256" key="5">
    <source>
        <dbReference type="ARBA" id="ARBA00023040"/>
    </source>
</evidence>
<dbReference type="GO" id="GO:0007267">
    <property type="term" value="P:cell-cell signaling"/>
    <property type="evidence" value="ECO:0007669"/>
    <property type="project" value="TreeGrafter"/>
</dbReference>
<feature type="region of interest" description="Disordered" evidence="10">
    <location>
        <begin position="442"/>
        <end position="461"/>
    </location>
</feature>
<evidence type="ECO:0000256" key="3">
    <source>
        <dbReference type="ARBA" id="ARBA00022692"/>
    </source>
</evidence>
<feature type="region of interest" description="Disordered" evidence="10">
    <location>
        <begin position="482"/>
        <end position="546"/>
    </location>
</feature>
<protein>
    <recommendedName>
        <fullName evidence="12">G-protein coupled receptors family 1 profile domain-containing protein</fullName>
    </recommendedName>
</protein>
<feature type="compositionally biased region" description="Polar residues" evidence="10">
    <location>
        <begin position="303"/>
        <end position="314"/>
    </location>
</feature>
<evidence type="ECO:0000256" key="1">
    <source>
        <dbReference type="ARBA" id="ARBA00004651"/>
    </source>
</evidence>
<keyword evidence="3 9" id="KW-0812">Transmembrane</keyword>
<keyword evidence="7 9" id="KW-0675">Receptor</keyword>
<dbReference type="PRINTS" id="PR00237">
    <property type="entry name" value="GPCRRHODOPSN"/>
</dbReference>
<dbReference type="PANTHER" id="PTHR24248:SF72">
    <property type="entry name" value="G-PROTEIN COUPLED RECEPTORS FAMILY 1 PROFILE DOMAIN-CONTAINING PROTEIN"/>
    <property type="match status" value="1"/>
</dbReference>
<feature type="compositionally biased region" description="Basic and acidic residues" evidence="10">
    <location>
        <begin position="524"/>
        <end position="539"/>
    </location>
</feature>
<keyword evidence="14" id="KW-1185">Reference proteome</keyword>
<feature type="compositionally biased region" description="Polar residues" evidence="10">
    <location>
        <begin position="513"/>
        <end position="523"/>
    </location>
</feature>
<feature type="compositionally biased region" description="Basic and acidic residues" evidence="10">
    <location>
        <begin position="677"/>
        <end position="687"/>
    </location>
</feature>
<feature type="domain" description="G-protein coupled receptors family 1 profile" evidence="12">
    <location>
        <begin position="1"/>
        <end position="220"/>
    </location>
</feature>
<dbReference type="PANTHER" id="PTHR24248">
    <property type="entry name" value="ADRENERGIC RECEPTOR-RELATED G-PROTEIN COUPLED RECEPTOR"/>
    <property type="match status" value="1"/>
</dbReference>
<evidence type="ECO:0000256" key="8">
    <source>
        <dbReference type="ARBA" id="ARBA00023224"/>
    </source>
</evidence>
<feature type="compositionally biased region" description="Polar residues" evidence="10">
    <location>
        <begin position="483"/>
        <end position="499"/>
    </location>
</feature>
<dbReference type="InterPro" id="IPR017452">
    <property type="entry name" value="GPCR_Rhodpsn_7TM"/>
</dbReference>
<organism evidence="13 14">
    <name type="scientific">Bursaphelenchus okinawaensis</name>
    <dbReference type="NCBI Taxonomy" id="465554"/>
    <lineage>
        <taxon>Eukaryota</taxon>
        <taxon>Metazoa</taxon>
        <taxon>Ecdysozoa</taxon>
        <taxon>Nematoda</taxon>
        <taxon>Chromadorea</taxon>
        <taxon>Rhabditida</taxon>
        <taxon>Tylenchina</taxon>
        <taxon>Tylenchomorpha</taxon>
        <taxon>Aphelenchoidea</taxon>
        <taxon>Aphelenchoididae</taxon>
        <taxon>Bursaphelenchus</taxon>
    </lineage>
</organism>
<keyword evidence="8 9" id="KW-0807">Transducer</keyword>
<proteinExistence type="inferred from homology"/>
<evidence type="ECO:0000313" key="13">
    <source>
        <dbReference type="EMBL" id="CAD5205767.1"/>
    </source>
</evidence>
<feature type="compositionally biased region" description="Low complexity" evidence="10">
    <location>
        <begin position="553"/>
        <end position="563"/>
    </location>
</feature>
<evidence type="ECO:0000256" key="6">
    <source>
        <dbReference type="ARBA" id="ARBA00023136"/>
    </source>
</evidence>
<dbReference type="GO" id="GO:0043410">
    <property type="term" value="P:positive regulation of MAPK cascade"/>
    <property type="evidence" value="ECO:0007669"/>
    <property type="project" value="TreeGrafter"/>
</dbReference>
<dbReference type="GO" id="GO:0004937">
    <property type="term" value="F:alpha1-adrenergic receptor activity"/>
    <property type="evidence" value="ECO:0007669"/>
    <property type="project" value="TreeGrafter"/>
</dbReference>
<dbReference type="Proteomes" id="UP000783686">
    <property type="component" value="Unassembled WGS sequence"/>
</dbReference>
<dbReference type="SUPFAM" id="SSF81321">
    <property type="entry name" value="Family A G protein-coupled receptor-like"/>
    <property type="match status" value="1"/>
</dbReference>
<dbReference type="Proteomes" id="UP000614601">
    <property type="component" value="Unassembled WGS sequence"/>
</dbReference>
<feature type="transmembrane region" description="Helical" evidence="11">
    <location>
        <begin position="62"/>
        <end position="83"/>
    </location>
</feature>
<dbReference type="PROSITE" id="PS00237">
    <property type="entry name" value="G_PROTEIN_RECEP_F1_1"/>
    <property type="match status" value="1"/>
</dbReference>
<feature type="compositionally biased region" description="Polar residues" evidence="10">
    <location>
        <begin position="622"/>
        <end position="634"/>
    </location>
</feature>
<dbReference type="GO" id="GO:0005886">
    <property type="term" value="C:plasma membrane"/>
    <property type="evidence" value="ECO:0007669"/>
    <property type="project" value="UniProtKB-SubCell"/>
</dbReference>